<dbReference type="InterPro" id="IPR045666">
    <property type="entry name" value="OpdA_N"/>
</dbReference>
<evidence type="ECO:0000256" key="2">
    <source>
        <dbReference type="ARBA" id="ARBA00022670"/>
    </source>
</evidence>
<protein>
    <recommendedName>
        <fullName evidence="8">oligopeptidase A</fullName>
        <ecNumber evidence="8">3.4.24.70</ecNumber>
    </recommendedName>
</protein>
<evidence type="ECO:0000259" key="10">
    <source>
        <dbReference type="Pfam" id="PF01432"/>
    </source>
</evidence>
<proteinExistence type="inferred from homology"/>
<comment type="similarity">
    <text evidence="1 9">Belongs to the peptidase M3 family.</text>
</comment>
<evidence type="ECO:0000256" key="5">
    <source>
        <dbReference type="ARBA" id="ARBA00022833"/>
    </source>
</evidence>
<evidence type="ECO:0000256" key="1">
    <source>
        <dbReference type="ARBA" id="ARBA00006040"/>
    </source>
</evidence>
<dbReference type="GO" id="GO:0004222">
    <property type="term" value="F:metalloendopeptidase activity"/>
    <property type="evidence" value="ECO:0007669"/>
    <property type="project" value="UniProtKB-EC"/>
</dbReference>
<evidence type="ECO:0000259" key="11">
    <source>
        <dbReference type="Pfam" id="PF19310"/>
    </source>
</evidence>
<keyword evidence="6 9" id="KW-0482">Metalloprotease</keyword>
<dbReference type="GO" id="GO:0005829">
    <property type="term" value="C:cytosol"/>
    <property type="evidence" value="ECO:0007669"/>
    <property type="project" value="UniProtKB-ARBA"/>
</dbReference>
<dbReference type="Proteomes" id="UP001359886">
    <property type="component" value="Unassembled WGS sequence"/>
</dbReference>
<dbReference type="InterPro" id="IPR001567">
    <property type="entry name" value="Pept_M3A_M3B_dom"/>
</dbReference>
<comment type="cofactor">
    <cofactor evidence="9">
        <name>Zn(2+)</name>
        <dbReference type="ChEBI" id="CHEBI:29105"/>
    </cofactor>
    <text evidence="9">Binds 1 zinc ion.</text>
</comment>
<keyword evidence="3 9" id="KW-0479">Metal-binding</keyword>
<dbReference type="InterPro" id="IPR024079">
    <property type="entry name" value="MetalloPept_cat_dom_sf"/>
</dbReference>
<evidence type="ECO:0000256" key="9">
    <source>
        <dbReference type="RuleBase" id="RU003435"/>
    </source>
</evidence>
<name>A0AAW9RBY4_9GAMM</name>
<dbReference type="InterPro" id="IPR045090">
    <property type="entry name" value="Pept_M3A_M3B"/>
</dbReference>
<dbReference type="PANTHER" id="PTHR11804">
    <property type="entry name" value="PROTEASE M3 THIMET OLIGOPEPTIDASE-RELATED"/>
    <property type="match status" value="1"/>
</dbReference>
<dbReference type="SUPFAM" id="SSF55486">
    <property type="entry name" value="Metalloproteases ('zincins'), catalytic domain"/>
    <property type="match status" value="1"/>
</dbReference>
<dbReference type="Gene3D" id="3.40.390.10">
    <property type="entry name" value="Collagenase (Catalytic Domain)"/>
    <property type="match status" value="1"/>
</dbReference>
<keyword evidence="13" id="KW-1185">Reference proteome</keyword>
<dbReference type="RefSeq" id="WP_354694423.1">
    <property type="nucleotide sequence ID" value="NZ_JAZHOG010000003.1"/>
</dbReference>
<dbReference type="GO" id="GO:0006508">
    <property type="term" value="P:proteolysis"/>
    <property type="evidence" value="ECO:0007669"/>
    <property type="project" value="UniProtKB-KW"/>
</dbReference>
<accession>A0AAW9RBY4</accession>
<keyword evidence="5 9" id="KW-0862">Zinc</keyword>
<dbReference type="AlphaFoldDB" id="A0AAW9RBY4"/>
<feature type="domain" description="Peptidase M3A/M3B catalytic" evidence="10">
    <location>
        <begin position="231"/>
        <end position="685"/>
    </location>
</feature>
<dbReference type="EMBL" id="JAZHOG010000003">
    <property type="protein sequence ID" value="MEJ8567106.1"/>
    <property type="molecule type" value="Genomic_DNA"/>
</dbReference>
<organism evidence="12 13">
    <name type="scientific">Elongatibacter sediminis</name>
    <dbReference type="NCBI Taxonomy" id="3119006"/>
    <lineage>
        <taxon>Bacteria</taxon>
        <taxon>Pseudomonadati</taxon>
        <taxon>Pseudomonadota</taxon>
        <taxon>Gammaproteobacteria</taxon>
        <taxon>Chromatiales</taxon>
        <taxon>Wenzhouxiangellaceae</taxon>
        <taxon>Elongatibacter</taxon>
    </lineage>
</organism>
<dbReference type="GO" id="GO:0006518">
    <property type="term" value="P:peptide metabolic process"/>
    <property type="evidence" value="ECO:0007669"/>
    <property type="project" value="TreeGrafter"/>
</dbReference>
<sequence length="687" mass="78124">MDTKTRPADPQAGLYCPVSGLPDFPAIRPGEMPERIAGLLQRHREGVERRLGAGDAASWSFFAEELEWTDAIDRAWAPLSHLSAVADSPEVREAYNECREMLTGHSTWRQQHRGIHAACLALHQSDEFQSLTAEQQRIVEIELRDFHLAGVDLDEDSRREYGDIVSRLSSLGTRFQENLMDATRAWTRHYSDAKGLAGLPDAELRLLAANASAHEQEGWLVDLSFPSYLAVMTHAEDRDLRRDVYEAYVTRASELGPHAGQWDNTPVIAETLALRHRLARLLGYDTYADYALATRMAPSPERVLEFLGDLAAQALPAAREQFDALSAFARDQGGPEALEPWDLSFWSERYRQAELQLSDEMLKPYFPLQPMLDALFHTAGRVFGISLEKDDSVPVWHSDADFYWAHDRHGKRFAGLYVDFYARKEKRGGAWMDVCRSRRVIGSHEQLPVAFLNCNFPQPSGGHPSLLTHNDLQTLFHEFGHCLHHMLTRVDWPQINGIANVEWDAVELPSQLMENWCWEEDLLDGFSRHYESGEPLPPDLKQRLLRSHHFQKAMMLMRQLEFALGDFRMHLEYDPENPRDPLDLWAEVRARCTPVPVPEWNRFLNGFSHVFGGGYSAGYYSYLWAELLAADAWDRFAEEGTFSETVGEALCREILSVGGSRPAMESFAGFRGREPVPEPLLRSYGLA</sequence>
<comment type="catalytic activity">
    <reaction evidence="7">
        <text>Hydrolysis of oligopeptides, with broad specificity. Gly or Ala commonly occur as P1 or P1' residues, but more distant residues are also important, as is shown by the fact that Z-Gly-Pro-Gly-|-Gly-Pro-Ala is cleaved, but not Z-(Gly)(5).</text>
        <dbReference type="EC" id="3.4.24.70"/>
    </reaction>
</comment>
<dbReference type="PANTHER" id="PTHR11804:SF84">
    <property type="entry name" value="SACCHAROLYSIN"/>
    <property type="match status" value="1"/>
</dbReference>
<gene>
    <name evidence="12" type="ORF">V3330_05665</name>
</gene>
<evidence type="ECO:0000313" key="13">
    <source>
        <dbReference type="Proteomes" id="UP001359886"/>
    </source>
</evidence>
<evidence type="ECO:0000256" key="7">
    <source>
        <dbReference type="ARBA" id="ARBA00024603"/>
    </source>
</evidence>
<evidence type="ECO:0000256" key="8">
    <source>
        <dbReference type="ARBA" id="ARBA00026100"/>
    </source>
</evidence>
<keyword evidence="4 9" id="KW-0378">Hydrolase</keyword>
<dbReference type="Pfam" id="PF01432">
    <property type="entry name" value="Peptidase_M3"/>
    <property type="match status" value="1"/>
</dbReference>
<keyword evidence="2 9" id="KW-0645">Protease</keyword>
<dbReference type="InterPro" id="IPR034005">
    <property type="entry name" value="M3A_DCP"/>
</dbReference>
<dbReference type="FunFam" id="3.40.390.10:FF:000009">
    <property type="entry name" value="Oligopeptidase A"/>
    <property type="match status" value="1"/>
</dbReference>
<dbReference type="EC" id="3.4.24.70" evidence="8"/>
<evidence type="ECO:0000313" key="12">
    <source>
        <dbReference type="EMBL" id="MEJ8567106.1"/>
    </source>
</evidence>
<evidence type="ECO:0000256" key="6">
    <source>
        <dbReference type="ARBA" id="ARBA00023049"/>
    </source>
</evidence>
<dbReference type="Gene3D" id="1.10.1370.10">
    <property type="entry name" value="Neurolysin, domain 3"/>
    <property type="match status" value="1"/>
</dbReference>
<dbReference type="GO" id="GO:0046872">
    <property type="term" value="F:metal ion binding"/>
    <property type="evidence" value="ECO:0007669"/>
    <property type="project" value="UniProtKB-UniRule"/>
</dbReference>
<dbReference type="CDD" id="cd06456">
    <property type="entry name" value="M3A_DCP"/>
    <property type="match status" value="1"/>
</dbReference>
<comment type="caution">
    <text evidence="12">The sequence shown here is derived from an EMBL/GenBank/DDBJ whole genome shotgun (WGS) entry which is preliminary data.</text>
</comment>
<dbReference type="InterPro" id="IPR024077">
    <property type="entry name" value="Neurolysin/TOP_dom2"/>
</dbReference>
<feature type="domain" description="Oligopeptidase A N-terminal" evidence="11">
    <location>
        <begin position="56"/>
        <end position="158"/>
    </location>
</feature>
<evidence type="ECO:0000256" key="4">
    <source>
        <dbReference type="ARBA" id="ARBA00022801"/>
    </source>
</evidence>
<dbReference type="Pfam" id="PF19310">
    <property type="entry name" value="TOP_N"/>
    <property type="match status" value="1"/>
</dbReference>
<evidence type="ECO:0000256" key="3">
    <source>
        <dbReference type="ARBA" id="ARBA00022723"/>
    </source>
</evidence>
<reference evidence="12 13" key="1">
    <citation type="submission" date="2024-02" db="EMBL/GenBank/DDBJ databases">
        <title>A novel Wenzhouxiangellaceae bacterium, isolated from coastal sediments.</title>
        <authorList>
            <person name="Du Z.-J."/>
            <person name="Ye Y.-Q."/>
            <person name="Zhang X.-Y."/>
        </authorList>
    </citation>
    <scope>NUCLEOTIDE SEQUENCE [LARGE SCALE GENOMIC DNA]</scope>
    <source>
        <strain evidence="12 13">CH-27</strain>
    </source>
</reference>